<dbReference type="InterPro" id="IPR025238">
    <property type="entry name" value="DUF4184"/>
</dbReference>
<evidence type="ECO:0000313" key="3">
    <source>
        <dbReference type="Proteomes" id="UP001551695"/>
    </source>
</evidence>
<dbReference type="Proteomes" id="UP001551695">
    <property type="component" value="Unassembled WGS sequence"/>
</dbReference>
<gene>
    <name evidence="2" type="ORF">AB0I48_10035</name>
</gene>
<keyword evidence="1" id="KW-0472">Membrane</keyword>
<keyword evidence="1" id="KW-1133">Transmembrane helix</keyword>
<evidence type="ECO:0000313" key="2">
    <source>
        <dbReference type="EMBL" id="MEV0707892.1"/>
    </source>
</evidence>
<dbReference type="Pfam" id="PF13803">
    <property type="entry name" value="DUF4184"/>
    <property type="match status" value="1"/>
</dbReference>
<reference evidence="2 3" key="1">
    <citation type="submission" date="2024-06" db="EMBL/GenBank/DDBJ databases">
        <title>The Natural Products Discovery Center: Release of the First 8490 Sequenced Strains for Exploring Actinobacteria Biosynthetic Diversity.</title>
        <authorList>
            <person name="Kalkreuter E."/>
            <person name="Kautsar S.A."/>
            <person name="Yang D."/>
            <person name="Bader C.D."/>
            <person name="Teijaro C.N."/>
            <person name="Fluegel L."/>
            <person name="Davis C.M."/>
            <person name="Simpson J.R."/>
            <person name="Lauterbach L."/>
            <person name="Steele A.D."/>
            <person name="Gui C."/>
            <person name="Meng S."/>
            <person name="Li G."/>
            <person name="Viehrig K."/>
            <person name="Ye F."/>
            <person name="Su P."/>
            <person name="Kiefer A.F."/>
            <person name="Nichols A."/>
            <person name="Cepeda A.J."/>
            <person name="Yan W."/>
            <person name="Fan B."/>
            <person name="Jiang Y."/>
            <person name="Adhikari A."/>
            <person name="Zheng C.-J."/>
            <person name="Schuster L."/>
            <person name="Cowan T.M."/>
            <person name="Smanski M.J."/>
            <person name="Chevrette M.G."/>
            <person name="De Carvalho L.P.S."/>
            <person name="Shen B."/>
        </authorList>
    </citation>
    <scope>NUCLEOTIDE SEQUENCE [LARGE SCALE GENOMIC DNA]</scope>
    <source>
        <strain evidence="2 3">NPDC050403</strain>
    </source>
</reference>
<feature type="transmembrane region" description="Helical" evidence="1">
    <location>
        <begin position="210"/>
        <end position="236"/>
    </location>
</feature>
<evidence type="ECO:0000256" key="1">
    <source>
        <dbReference type="SAM" id="Phobius"/>
    </source>
</evidence>
<dbReference type="EMBL" id="JBFAKC010000004">
    <property type="protein sequence ID" value="MEV0707892.1"/>
    <property type="molecule type" value="Genomic_DNA"/>
</dbReference>
<keyword evidence="3" id="KW-1185">Reference proteome</keyword>
<feature type="transmembrane region" description="Helical" evidence="1">
    <location>
        <begin position="55"/>
        <end position="76"/>
    </location>
</feature>
<comment type="caution">
    <text evidence="2">The sequence shown here is derived from an EMBL/GenBank/DDBJ whole genome shotgun (WGS) entry which is preliminary data.</text>
</comment>
<name>A0ABV3FR55_9NOCA</name>
<keyword evidence="1" id="KW-0812">Transmembrane</keyword>
<organism evidence="2 3">
    <name type="scientific">Nocardia aurea</name>
    <dbReference type="NCBI Taxonomy" id="2144174"/>
    <lineage>
        <taxon>Bacteria</taxon>
        <taxon>Bacillati</taxon>
        <taxon>Actinomycetota</taxon>
        <taxon>Actinomycetes</taxon>
        <taxon>Mycobacteriales</taxon>
        <taxon>Nocardiaceae</taxon>
        <taxon>Nocardia</taxon>
    </lineage>
</organism>
<feature type="transmembrane region" description="Helical" evidence="1">
    <location>
        <begin position="178"/>
        <end position="198"/>
    </location>
</feature>
<feature type="transmembrane region" description="Helical" evidence="1">
    <location>
        <begin position="144"/>
        <end position="166"/>
    </location>
</feature>
<proteinExistence type="predicted"/>
<sequence length="250" mass="26599">MPFTLAHPAAALLFGRHLPLAALVAGTMAPDVVYYLPLSPSVSTHATAALPGWDLLFGFTLLAIFRLTVNPLLALAPSGLRRRIPAFDSGFRSPAEWVTAAVAIVVGAATHLAWDAFTQTDGMAVRHWAWLRVGVVEPHKLYNVIGYLSSIGGMVLVGVVAVLWYRRAPVIRTVDPSPTWRSLALPTIVVFAIMGGVVAADGGHDSGYDAVRACLIGAVRGGVVAVMIYAAAWHLVAAPGRADRPIQQRR</sequence>
<protein>
    <submittedName>
        <fullName evidence="2">DUF4184 family protein</fullName>
    </submittedName>
</protein>
<feature type="transmembrane region" description="Helical" evidence="1">
    <location>
        <begin position="97"/>
        <end position="114"/>
    </location>
</feature>
<dbReference type="RefSeq" id="WP_357782005.1">
    <property type="nucleotide sequence ID" value="NZ_JBFAKC010000004.1"/>
</dbReference>
<accession>A0ABV3FR55</accession>